<name>A0ABS3AV32_9BACT</name>
<dbReference type="PANTHER" id="PTHR43767:SF10">
    <property type="entry name" value="SURFACTIN SYNTHASE SUBUNIT 1"/>
    <property type="match status" value="1"/>
</dbReference>
<dbReference type="GO" id="GO:0016874">
    <property type="term" value="F:ligase activity"/>
    <property type="evidence" value="ECO:0007669"/>
    <property type="project" value="UniProtKB-KW"/>
</dbReference>
<evidence type="ECO:0000313" key="3">
    <source>
        <dbReference type="Proteomes" id="UP000717534"/>
    </source>
</evidence>
<dbReference type="CDD" id="cd04433">
    <property type="entry name" value="AFD_class_I"/>
    <property type="match status" value="1"/>
</dbReference>
<dbReference type="InterPro" id="IPR050237">
    <property type="entry name" value="ATP-dep_AMP-bd_enzyme"/>
</dbReference>
<reference evidence="2 3" key="1">
    <citation type="submission" date="2021-02" db="EMBL/GenBank/DDBJ databases">
        <title>Activity-based single-cell genomes from oceanic crustal fluid captures similar information to metagenomic and metatranscriptomic surveys with orders of magnitude less sampling.</title>
        <authorList>
            <person name="D'Angelo T.S."/>
            <person name="Orcutt B.N."/>
        </authorList>
    </citation>
    <scope>NUCLEOTIDE SEQUENCE [LARGE SCALE GENOMIC DNA]</scope>
    <source>
        <strain evidence="2">AH-315-G02</strain>
    </source>
</reference>
<accession>A0ABS3AV32</accession>
<dbReference type="InterPro" id="IPR042099">
    <property type="entry name" value="ANL_N_sf"/>
</dbReference>
<dbReference type="PANTHER" id="PTHR43767">
    <property type="entry name" value="LONG-CHAIN-FATTY-ACID--COA LIGASE"/>
    <property type="match status" value="1"/>
</dbReference>
<keyword evidence="3" id="KW-1185">Reference proteome</keyword>
<dbReference type="InterPro" id="IPR045851">
    <property type="entry name" value="AMP-bd_C_sf"/>
</dbReference>
<protein>
    <submittedName>
        <fullName evidence="2">Long-chain fatty acid--CoA ligase</fullName>
    </submittedName>
</protein>
<evidence type="ECO:0000259" key="1">
    <source>
        <dbReference type="Pfam" id="PF00501"/>
    </source>
</evidence>
<gene>
    <name evidence="2" type="ORF">JYU06_03790</name>
</gene>
<dbReference type="Proteomes" id="UP000717534">
    <property type="component" value="Unassembled WGS sequence"/>
</dbReference>
<dbReference type="InterPro" id="IPR000873">
    <property type="entry name" value="AMP-dep_synth/lig_dom"/>
</dbReference>
<dbReference type="Gene3D" id="3.40.50.12780">
    <property type="entry name" value="N-terminal domain of ligase-like"/>
    <property type="match status" value="1"/>
</dbReference>
<keyword evidence="2" id="KW-0436">Ligase</keyword>
<dbReference type="Gene3D" id="3.30.300.30">
    <property type="match status" value="1"/>
</dbReference>
<dbReference type="Pfam" id="PF00501">
    <property type="entry name" value="AMP-binding"/>
    <property type="match status" value="1"/>
</dbReference>
<organism evidence="2 3">
    <name type="scientific">Desulfotalea psychrophila</name>
    <dbReference type="NCBI Taxonomy" id="84980"/>
    <lineage>
        <taxon>Bacteria</taxon>
        <taxon>Pseudomonadati</taxon>
        <taxon>Thermodesulfobacteriota</taxon>
        <taxon>Desulfobulbia</taxon>
        <taxon>Desulfobulbales</taxon>
        <taxon>Desulfocapsaceae</taxon>
        <taxon>Desulfotalea</taxon>
    </lineage>
</organism>
<dbReference type="EMBL" id="JAFITO010000031">
    <property type="protein sequence ID" value="MBN4068628.1"/>
    <property type="molecule type" value="Genomic_DNA"/>
</dbReference>
<comment type="caution">
    <text evidence="2">The sequence shown here is derived from an EMBL/GenBank/DDBJ whole genome shotgun (WGS) entry which is preliminary data.</text>
</comment>
<dbReference type="SUPFAM" id="SSF56801">
    <property type="entry name" value="Acetyl-CoA synthetase-like"/>
    <property type="match status" value="1"/>
</dbReference>
<feature type="domain" description="AMP-dependent synthetase/ligase" evidence="1">
    <location>
        <begin position="112"/>
        <end position="300"/>
    </location>
</feature>
<sequence>MNEFFDAEDVELFLTELLQQPQKDSEHDFTCNGVSRADVYTMASRLYAAFTELADDDTGRCSKVPVCLAAEEKGVVAAALLAALASGSVLVLPHSFSKLALAQTQESTGFLAAVVDVERPLPTGTQRIFCGASSKGLPLPHIHVPKDTELLQIFTGGSTGAPKIWSKTAGNIFGEALYMTSRYQVSAKDIIVSTVSPYHIYGLLFSVVIPLVSGATVFAGTPLFPAEITECVEEQSATLLVSIPAHYRVLKGRAVGSSLRMAFSSAGMLPAEDSLDFSTCNKVGVVEVYGSTETGGLATRNRSAGHEFFKPLEPVTYTIQDERLYVQSQFLSPDLSVNAEGFFLSGDRVQREGDDTFSLHGRADAVTKVGGVRIDLEEVRDLLLSQATVKECVVIPLADETGRGTRIEALVRGEKADPGQLKKVLAGLLEPAALPRCIRVVSVIPLTPAGKPDRKTIMAFLSGS</sequence>
<proteinExistence type="predicted"/>
<evidence type="ECO:0000313" key="2">
    <source>
        <dbReference type="EMBL" id="MBN4068628.1"/>
    </source>
</evidence>